<accession>A0A5C8JGY6</accession>
<name>A0A5C8JGY6_9BACT</name>
<dbReference type="Proteomes" id="UP000321926">
    <property type="component" value="Unassembled WGS sequence"/>
</dbReference>
<protein>
    <submittedName>
        <fullName evidence="3">PorT family protein</fullName>
    </submittedName>
</protein>
<reference evidence="3 4" key="1">
    <citation type="submission" date="2019-08" db="EMBL/GenBank/DDBJ databases">
        <authorList>
            <person name="Shi S."/>
        </authorList>
    </citation>
    <scope>NUCLEOTIDE SEQUENCE [LARGE SCALE GENOMIC DNA]</scope>
    <source>
        <strain evidence="3 4">GY10130</strain>
    </source>
</reference>
<keyword evidence="4" id="KW-1185">Reference proteome</keyword>
<dbReference type="InterPro" id="IPR025665">
    <property type="entry name" value="Beta-barrel_OMP_2"/>
</dbReference>
<sequence>MKKKILLLLLVLSPILAAEAQYFRFGGKAGGGVAGASGNDAPSDQINRYASIHVGLIAAYDFAAPITLHSELLYIKKGLTYSTYDVNPTEYYSGDLRLNYLELPLLVKYRAGGLFAEAGPYLGYLLSLNSDVSRYNSSSAGGATPQVIGPQNFNRNQFQAFDYGYAIGGGLAFENGFFMGLRHTGGLRSFSSEELNMRNSVWQISIGYLLPGVL</sequence>
<gene>
    <name evidence="3" type="ORF">FVR03_17205</name>
</gene>
<feature type="chain" id="PRO_5022879080" evidence="1">
    <location>
        <begin position="21"/>
        <end position="214"/>
    </location>
</feature>
<dbReference type="AlphaFoldDB" id="A0A5C8JGY6"/>
<evidence type="ECO:0000256" key="1">
    <source>
        <dbReference type="SAM" id="SignalP"/>
    </source>
</evidence>
<dbReference type="OrthoDB" id="947434at2"/>
<dbReference type="RefSeq" id="WP_147923003.1">
    <property type="nucleotide sequence ID" value="NZ_VRTY01000074.1"/>
</dbReference>
<dbReference type="EMBL" id="VRTY01000074">
    <property type="protein sequence ID" value="TXK36672.1"/>
    <property type="molecule type" value="Genomic_DNA"/>
</dbReference>
<feature type="signal peptide" evidence="1">
    <location>
        <begin position="1"/>
        <end position="20"/>
    </location>
</feature>
<keyword evidence="1" id="KW-0732">Signal</keyword>
<feature type="domain" description="Outer membrane protein beta-barrel" evidence="2">
    <location>
        <begin position="21"/>
        <end position="190"/>
    </location>
</feature>
<comment type="caution">
    <text evidence="3">The sequence shown here is derived from an EMBL/GenBank/DDBJ whole genome shotgun (WGS) entry which is preliminary data.</text>
</comment>
<evidence type="ECO:0000313" key="4">
    <source>
        <dbReference type="Proteomes" id="UP000321926"/>
    </source>
</evidence>
<evidence type="ECO:0000259" key="2">
    <source>
        <dbReference type="Pfam" id="PF13568"/>
    </source>
</evidence>
<evidence type="ECO:0000313" key="3">
    <source>
        <dbReference type="EMBL" id="TXK36672.1"/>
    </source>
</evidence>
<proteinExistence type="predicted"/>
<dbReference type="Pfam" id="PF13568">
    <property type="entry name" value="OMP_b-brl_2"/>
    <property type="match status" value="1"/>
</dbReference>
<organism evidence="3 4">
    <name type="scientific">Pontibacter qinzhouensis</name>
    <dbReference type="NCBI Taxonomy" id="2603253"/>
    <lineage>
        <taxon>Bacteria</taxon>
        <taxon>Pseudomonadati</taxon>
        <taxon>Bacteroidota</taxon>
        <taxon>Cytophagia</taxon>
        <taxon>Cytophagales</taxon>
        <taxon>Hymenobacteraceae</taxon>
        <taxon>Pontibacter</taxon>
    </lineage>
</organism>